<dbReference type="EMBL" id="ACBX02000016">
    <property type="protein sequence ID" value="EFB35304.1"/>
    <property type="molecule type" value="Genomic_DNA"/>
</dbReference>
<evidence type="ECO:0000313" key="3">
    <source>
        <dbReference type="Proteomes" id="UP000004477"/>
    </source>
</evidence>
<dbReference type="PaxDb" id="537011-PREVCOP_05442"/>
<accession>D1PDZ8</accession>
<dbReference type="Proteomes" id="UP000004477">
    <property type="component" value="Unassembled WGS sequence"/>
</dbReference>
<evidence type="ECO:0000313" key="2">
    <source>
        <dbReference type="EMBL" id="EFB35304.1"/>
    </source>
</evidence>
<sequence length="140" mass="17024">MITVHKKSKEQFLRELKSITKRSNGKGLSWLKNRLTEYIRGWIGYYYLADMKTFLQRTEEWYHRRIRCYIWKCWKRVHTRFTNLMKCGIGRWRAWQWANTRKGYWRIATSPILKCAITNDGLVRQGYPSLLGIYTKLHSN</sequence>
<comment type="caution">
    <text evidence="2">The sequence shown here is derived from an EMBL/GenBank/DDBJ whole genome shotgun (WGS) entry which is preliminary data.</text>
</comment>
<name>D1PDZ8_9BACT</name>
<protein>
    <submittedName>
        <fullName evidence="2">Group II intron, maturase-specific domain protein</fullName>
    </submittedName>
</protein>
<keyword evidence="3" id="KW-1185">Reference proteome</keyword>
<feature type="domain" description="Group II intron maturase-specific" evidence="1">
    <location>
        <begin position="11"/>
        <end position="88"/>
    </location>
</feature>
<organism evidence="2 3">
    <name type="scientific">Segatella copri DSM 18205</name>
    <dbReference type="NCBI Taxonomy" id="537011"/>
    <lineage>
        <taxon>Bacteria</taxon>
        <taxon>Pseudomonadati</taxon>
        <taxon>Bacteroidota</taxon>
        <taxon>Bacteroidia</taxon>
        <taxon>Bacteroidales</taxon>
        <taxon>Prevotellaceae</taxon>
        <taxon>Segatella</taxon>
    </lineage>
</organism>
<dbReference type="Pfam" id="PF08388">
    <property type="entry name" value="GIIM"/>
    <property type="match status" value="1"/>
</dbReference>
<dbReference type="AlphaFoldDB" id="D1PDZ8"/>
<evidence type="ECO:0000259" key="1">
    <source>
        <dbReference type="Pfam" id="PF08388"/>
    </source>
</evidence>
<dbReference type="InterPro" id="IPR013597">
    <property type="entry name" value="Mat_intron_G2"/>
</dbReference>
<proteinExistence type="predicted"/>
<dbReference type="HOGENOM" id="CLU_013584_13_0_10"/>
<reference evidence="2" key="1">
    <citation type="submission" date="2009-11" db="EMBL/GenBank/DDBJ databases">
        <authorList>
            <person name="Weinstock G."/>
            <person name="Sodergren E."/>
            <person name="Clifton S."/>
            <person name="Fulton L."/>
            <person name="Fulton B."/>
            <person name="Courtney L."/>
            <person name="Fronick C."/>
            <person name="Harrison M."/>
            <person name="Strong C."/>
            <person name="Farmer C."/>
            <person name="Delahaunty K."/>
            <person name="Markovic C."/>
            <person name="Hall O."/>
            <person name="Minx P."/>
            <person name="Tomlinson C."/>
            <person name="Mitreva M."/>
            <person name="Nelson J."/>
            <person name="Hou S."/>
            <person name="Wollam A."/>
            <person name="Pepin K.H."/>
            <person name="Johnson M."/>
            <person name="Bhonagiri V."/>
            <person name="Nash W.E."/>
            <person name="Warren W."/>
            <person name="Chinwalla A."/>
            <person name="Mardis E.R."/>
            <person name="Wilson R.K."/>
        </authorList>
    </citation>
    <scope>NUCLEOTIDE SEQUENCE [LARGE SCALE GENOMIC DNA]</scope>
    <source>
        <strain evidence="2">DSM 18205</strain>
    </source>
</reference>
<dbReference type="STRING" id="537011.PREVCOP_05442"/>
<gene>
    <name evidence="2" type="ORF">PREVCOP_05442</name>
</gene>